<protein>
    <submittedName>
        <fullName evidence="1">Uncharacterized protein</fullName>
    </submittedName>
</protein>
<dbReference type="Proteomes" id="UP000054995">
    <property type="component" value="Unassembled WGS sequence"/>
</dbReference>
<sequence>MITVFINMLPNFKLHHIINNSYDFSPNVRTQVQVHVCFPSHLSSCNYINDVGMSITAALLSFEKPFITVRTLIIGKAMQCTASYHTFTQQNSFNVKMCKQKRNDIRHAIKLFTMLRLLCYNYLMLCYGCSHAFNYNSARQYHL</sequence>
<comment type="caution">
    <text evidence="1">The sequence shown here is derived from an EMBL/GenBank/DDBJ whole genome shotgun (WGS) entry which is preliminary data.</text>
</comment>
<reference evidence="1 2" key="1">
    <citation type="submission" date="2015-01" db="EMBL/GenBank/DDBJ databases">
        <title>Evolution of Trichinella species and genotypes.</title>
        <authorList>
            <person name="Korhonen P.K."/>
            <person name="Edoardo P."/>
            <person name="Giuseppe L.R."/>
            <person name="Gasser R.B."/>
        </authorList>
    </citation>
    <scope>NUCLEOTIDE SEQUENCE [LARGE SCALE GENOMIC DNA]</scope>
    <source>
        <strain evidence="1">ISS470</strain>
    </source>
</reference>
<proteinExistence type="predicted"/>
<dbReference type="EMBL" id="JYDT01000271">
    <property type="protein sequence ID" value="KRY81051.1"/>
    <property type="molecule type" value="Genomic_DNA"/>
</dbReference>
<name>A0A0V1F4W4_TRIPS</name>
<gene>
    <name evidence="1" type="ORF">T4D_10886</name>
</gene>
<accession>A0A0V1F4W4</accession>
<keyword evidence="2" id="KW-1185">Reference proteome</keyword>
<evidence type="ECO:0000313" key="1">
    <source>
        <dbReference type="EMBL" id="KRY81051.1"/>
    </source>
</evidence>
<organism evidence="1 2">
    <name type="scientific">Trichinella pseudospiralis</name>
    <name type="common">Parasitic roundworm</name>
    <dbReference type="NCBI Taxonomy" id="6337"/>
    <lineage>
        <taxon>Eukaryota</taxon>
        <taxon>Metazoa</taxon>
        <taxon>Ecdysozoa</taxon>
        <taxon>Nematoda</taxon>
        <taxon>Enoplea</taxon>
        <taxon>Dorylaimia</taxon>
        <taxon>Trichinellida</taxon>
        <taxon>Trichinellidae</taxon>
        <taxon>Trichinella</taxon>
    </lineage>
</organism>
<dbReference type="AlphaFoldDB" id="A0A0V1F4W4"/>
<evidence type="ECO:0000313" key="2">
    <source>
        <dbReference type="Proteomes" id="UP000054995"/>
    </source>
</evidence>